<dbReference type="InterPro" id="IPR000629">
    <property type="entry name" value="RNA-helicase_DEAD-box_CS"/>
</dbReference>
<feature type="region of interest" description="Disordered" evidence="12">
    <location>
        <begin position="454"/>
        <end position="488"/>
    </location>
</feature>
<dbReference type="EMBL" id="BMZG01000006">
    <property type="protein sequence ID" value="GHA74042.1"/>
    <property type="molecule type" value="Genomic_DNA"/>
</dbReference>
<keyword evidence="6 11" id="KW-0067">ATP-binding</keyword>
<sequence length="488" mass="53623">MTATTVTTATPTHFSEFDLDARLLRAIEESGYTTPTPIQAQAIPVVLTGQDVMGSAQTGTGKTAGFTLPILQKLLPLASTSTSPARHPVRALVLCPTRELAVQVAENADKYSKHTPIRTAVVFGGMDIKSQSPSLRAGVEFLVATPGRLLDHLEQGNVSLAQVNYLVLDEADRMLDMGFLPDLQRILNLLPKSRQTLLFSATFSPEIRKLAQSYQKNPVTIETAQRNATSNNVTQTAHKVTEETKRAALVHIIKTEGIEQAMIFVNKKLEARSLARFLEQSGLNVRAIHGDQTQTERLATLDDFKKGLVPLLVATDIAARGLDISDMPCVVNYDLPFSAEDYVHRIGRTGRAGATGRAIAFVTDRDSKLLDAIVKLTQKPLEAVTLTLPTIERRTNREHKPEGAPRDRTERPRSNERPAPHRANPINDFELERLRSKTRLSNDPFFSKPYEPAIAPATTANTPTVAPLNRVESNTPRKPTAALFAKKK</sequence>
<evidence type="ECO:0000259" key="13">
    <source>
        <dbReference type="PROSITE" id="PS51192"/>
    </source>
</evidence>
<dbReference type="InterPro" id="IPR011545">
    <property type="entry name" value="DEAD/DEAH_box_helicase_dom"/>
</dbReference>
<dbReference type="SMART" id="SM00490">
    <property type="entry name" value="HELICc"/>
    <property type="match status" value="1"/>
</dbReference>
<evidence type="ECO:0000256" key="8">
    <source>
        <dbReference type="ARBA" id="ARBA00047984"/>
    </source>
</evidence>
<dbReference type="GO" id="GO:0003724">
    <property type="term" value="F:RNA helicase activity"/>
    <property type="evidence" value="ECO:0007669"/>
    <property type="project" value="UniProtKB-EC"/>
</dbReference>
<evidence type="ECO:0000313" key="16">
    <source>
        <dbReference type="EMBL" id="GHA74042.1"/>
    </source>
</evidence>
<evidence type="ECO:0000256" key="3">
    <source>
        <dbReference type="ARBA" id="ARBA00022741"/>
    </source>
</evidence>
<evidence type="ECO:0000259" key="14">
    <source>
        <dbReference type="PROSITE" id="PS51194"/>
    </source>
</evidence>
<dbReference type="GO" id="GO:0042255">
    <property type="term" value="P:ribosome assembly"/>
    <property type="evidence" value="ECO:0007669"/>
    <property type="project" value="UniProtKB-ARBA"/>
</dbReference>
<dbReference type="PANTHER" id="PTHR47959">
    <property type="entry name" value="ATP-DEPENDENT RNA HELICASE RHLE-RELATED"/>
    <property type="match status" value="1"/>
</dbReference>
<dbReference type="InterPro" id="IPR044742">
    <property type="entry name" value="DEAD/DEAH_RhlB"/>
</dbReference>
<evidence type="ECO:0000259" key="15">
    <source>
        <dbReference type="PROSITE" id="PS51195"/>
    </source>
</evidence>
<comment type="similarity">
    <text evidence="7 11">Belongs to the DEAD box helicase family.</text>
</comment>
<dbReference type="GO" id="GO:0003676">
    <property type="term" value="F:nucleic acid binding"/>
    <property type="evidence" value="ECO:0007669"/>
    <property type="project" value="InterPro"/>
</dbReference>
<dbReference type="CDD" id="cd18787">
    <property type="entry name" value="SF2_C_DEAD"/>
    <property type="match status" value="1"/>
</dbReference>
<dbReference type="InterPro" id="IPR014001">
    <property type="entry name" value="Helicase_ATP-bd"/>
</dbReference>
<dbReference type="InterPro" id="IPR014014">
    <property type="entry name" value="RNA_helicase_DEAD_Q_motif"/>
</dbReference>
<proteinExistence type="inferred from homology"/>
<evidence type="ECO:0000256" key="1">
    <source>
        <dbReference type="ARBA" id="ARBA00012552"/>
    </source>
</evidence>
<reference evidence="16" key="2">
    <citation type="submission" date="2020-09" db="EMBL/GenBank/DDBJ databases">
        <authorList>
            <person name="Sun Q."/>
            <person name="Kim S."/>
        </authorList>
    </citation>
    <scope>NUCLEOTIDE SEQUENCE</scope>
    <source>
        <strain evidence="16">KCTC 32501</strain>
    </source>
</reference>
<evidence type="ECO:0000256" key="2">
    <source>
        <dbReference type="ARBA" id="ARBA00022490"/>
    </source>
</evidence>
<keyword evidence="17" id="KW-1185">Reference proteome</keyword>
<feature type="compositionally biased region" description="Low complexity" evidence="12">
    <location>
        <begin position="454"/>
        <end position="467"/>
    </location>
</feature>
<evidence type="ECO:0000256" key="12">
    <source>
        <dbReference type="SAM" id="MobiDB-lite"/>
    </source>
</evidence>
<evidence type="ECO:0000256" key="5">
    <source>
        <dbReference type="ARBA" id="ARBA00022806"/>
    </source>
</evidence>
<feature type="domain" description="Helicase C-terminal" evidence="14">
    <location>
        <begin position="232"/>
        <end position="392"/>
    </location>
</feature>
<protein>
    <recommendedName>
        <fullName evidence="9">DEAD-box ATP-dependent RNA helicase RhpA</fullName>
        <ecNumber evidence="1">3.6.4.13</ecNumber>
    </recommendedName>
</protein>
<dbReference type="CDD" id="cd00268">
    <property type="entry name" value="DEADc"/>
    <property type="match status" value="1"/>
</dbReference>
<dbReference type="PROSITE" id="PS51194">
    <property type="entry name" value="HELICASE_CTER"/>
    <property type="match status" value="1"/>
</dbReference>
<dbReference type="GO" id="GO:0005829">
    <property type="term" value="C:cytosol"/>
    <property type="evidence" value="ECO:0007669"/>
    <property type="project" value="TreeGrafter"/>
</dbReference>
<keyword evidence="2" id="KW-0963">Cytoplasm</keyword>
<dbReference type="PANTHER" id="PTHR47959:SF13">
    <property type="entry name" value="ATP-DEPENDENT RNA HELICASE RHLE"/>
    <property type="match status" value="1"/>
</dbReference>
<dbReference type="FunFam" id="3.40.50.300:FF:000108">
    <property type="entry name" value="ATP-dependent RNA helicase RhlE"/>
    <property type="match status" value="1"/>
</dbReference>
<dbReference type="PROSITE" id="PS00039">
    <property type="entry name" value="DEAD_ATP_HELICASE"/>
    <property type="match status" value="1"/>
</dbReference>
<accession>A0A8J3CL28</accession>
<name>A0A8J3CL28_9BURK</name>
<dbReference type="PROSITE" id="PS51192">
    <property type="entry name" value="HELICASE_ATP_BIND_1"/>
    <property type="match status" value="1"/>
</dbReference>
<feature type="short sequence motif" description="Q motif" evidence="10">
    <location>
        <begin position="12"/>
        <end position="40"/>
    </location>
</feature>
<feature type="domain" description="DEAD-box RNA helicase Q" evidence="15">
    <location>
        <begin position="12"/>
        <end position="40"/>
    </location>
</feature>
<feature type="region of interest" description="Disordered" evidence="12">
    <location>
        <begin position="390"/>
        <end position="428"/>
    </location>
</feature>
<evidence type="ECO:0000256" key="9">
    <source>
        <dbReference type="ARBA" id="ARBA00074363"/>
    </source>
</evidence>
<evidence type="ECO:0000256" key="4">
    <source>
        <dbReference type="ARBA" id="ARBA00022801"/>
    </source>
</evidence>
<dbReference type="AlphaFoldDB" id="A0A8J3CL28"/>
<evidence type="ECO:0000256" key="10">
    <source>
        <dbReference type="PROSITE-ProRule" id="PRU00552"/>
    </source>
</evidence>
<organism evidence="16 17">
    <name type="scientific">Formosimonas limnophila</name>
    <dbReference type="NCBI Taxonomy" id="1384487"/>
    <lineage>
        <taxon>Bacteria</taxon>
        <taxon>Pseudomonadati</taxon>
        <taxon>Pseudomonadota</taxon>
        <taxon>Betaproteobacteria</taxon>
        <taxon>Burkholderiales</taxon>
        <taxon>Burkholderiaceae</taxon>
        <taxon>Formosimonas</taxon>
    </lineage>
</organism>
<gene>
    <name evidence="16" type="primary">rhlE</name>
    <name evidence="16" type="ORF">GCM10009007_14000</name>
</gene>
<dbReference type="EC" id="3.6.4.13" evidence="1"/>
<dbReference type="SUPFAM" id="SSF52540">
    <property type="entry name" value="P-loop containing nucleoside triphosphate hydrolases"/>
    <property type="match status" value="1"/>
</dbReference>
<dbReference type="Gene3D" id="3.40.50.300">
    <property type="entry name" value="P-loop containing nucleotide triphosphate hydrolases"/>
    <property type="match status" value="2"/>
</dbReference>
<keyword evidence="4 11" id="KW-0378">Hydrolase</keyword>
<dbReference type="RefSeq" id="WP_189493224.1">
    <property type="nucleotide sequence ID" value="NZ_BMZG01000006.1"/>
</dbReference>
<keyword evidence="5 11" id="KW-0347">Helicase</keyword>
<keyword evidence="3 11" id="KW-0547">Nucleotide-binding</keyword>
<evidence type="ECO:0000313" key="17">
    <source>
        <dbReference type="Proteomes" id="UP000614287"/>
    </source>
</evidence>
<dbReference type="InterPro" id="IPR027417">
    <property type="entry name" value="P-loop_NTPase"/>
</dbReference>
<evidence type="ECO:0000256" key="6">
    <source>
        <dbReference type="ARBA" id="ARBA00022840"/>
    </source>
</evidence>
<feature type="compositionally biased region" description="Basic and acidic residues" evidence="12">
    <location>
        <begin position="391"/>
        <end position="419"/>
    </location>
</feature>
<dbReference type="InterPro" id="IPR001650">
    <property type="entry name" value="Helicase_C-like"/>
</dbReference>
<evidence type="ECO:0000256" key="7">
    <source>
        <dbReference type="ARBA" id="ARBA00038437"/>
    </source>
</evidence>
<dbReference type="GO" id="GO:0005524">
    <property type="term" value="F:ATP binding"/>
    <property type="evidence" value="ECO:0007669"/>
    <property type="project" value="UniProtKB-KW"/>
</dbReference>
<dbReference type="Pfam" id="PF00271">
    <property type="entry name" value="Helicase_C"/>
    <property type="match status" value="1"/>
</dbReference>
<dbReference type="PROSITE" id="PS51195">
    <property type="entry name" value="Q_MOTIF"/>
    <property type="match status" value="1"/>
</dbReference>
<evidence type="ECO:0000256" key="11">
    <source>
        <dbReference type="RuleBase" id="RU000492"/>
    </source>
</evidence>
<feature type="domain" description="Helicase ATP-binding" evidence="13">
    <location>
        <begin position="43"/>
        <end position="221"/>
    </location>
</feature>
<reference evidence="16" key="1">
    <citation type="journal article" date="2014" name="Int. J. Syst. Evol. Microbiol.">
        <title>Complete genome sequence of Corynebacterium casei LMG S-19264T (=DSM 44701T), isolated from a smear-ripened cheese.</title>
        <authorList>
            <consortium name="US DOE Joint Genome Institute (JGI-PGF)"/>
            <person name="Walter F."/>
            <person name="Albersmeier A."/>
            <person name="Kalinowski J."/>
            <person name="Ruckert C."/>
        </authorList>
    </citation>
    <scope>NUCLEOTIDE SEQUENCE</scope>
    <source>
        <strain evidence="16">KCTC 32501</strain>
    </source>
</reference>
<dbReference type="Proteomes" id="UP000614287">
    <property type="component" value="Unassembled WGS sequence"/>
</dbReference>
<dbReference type="GO" id="GO:0016787">
    <property type="term" value="F:hydrolase activity"/>
    <property type="evidence" value="ECO:0007669"/>
    <property type="project" value="UniProtKB-KW"/>
</dbReference>
<dbReference type="InterPro" id="IPR050079">
    <property type="entry name" value="DEAD_box_RNA_helicase"/>
</dbReference>
<comment type="catalytic activity">
    <reaction evidence="8">
        <text>ATP + H2O = ADP + phosphate + H(+)</text>
        <dbReference type="Rhea" id="RHEA:13065"/>
        <dbReference type="ChEBI" id="CHEBI:15377"/>
        <dbReference type="ChEBI" id="CHEBI:15378"/>
        <dbReference type="ChEBI" id="CHEBI:30616"/>
        <dbReference type="ChEBI" id="CHEBI:43474"/>
        <dbReference type="ChEBI" id="CHEBI:456216"/>
        <dbReference type="EC" id="3.6.4.13"/>
    </reaction>
</comment>
<comment type="caution">
    <text evidence="16">The sequence shown here is derived from an EMBL/GenBank/DDBJ whole genome shotgun (WGS) entry which is preliminary data.</text>
</comment>
<dbReference type="Pfam" id="PF00270">
    <property type="entry name" value="DEAD"/>
    <property type="match status" value="1"/>
</dbReference>
<dbReference type="SMART" id="SM00487">
    <property type="entry name" value="DEXDc"/>
    <property type="match status" value="1"/>
</dbReference>
<dbReference type="GO" id="GO:0009266">
    <property type="term" value="P:response to temperature stimulus"/>
    <property type="evidence" value="ECO:0007669"/>
    <property type="project" value="UniProtKB-ARBA"/>
</dbReference>